<dbReference type="GO" id="GO:0043527">
    <property type="term" value="C:tRNA methyltransferase complex"/>
    <property type="evidence" value="ECO:0007669"/>
    <property type="project" value="TreeGrafter"/>
</dbReference>
<evidence type="ECO:0000256" key="1">
    <source>
        <dbReference type="ARBA" id="ARBA00000142"/>
    </source>
</evidence>
<organism evidence="7">
    <name type="scientific">marine metagenome</name>
    <dbReference type="NCBI Taxonomy" id="408172"/>
    <lineage>
        <taxon>unclassified sequences</taxon>
        <taxon>metagenomes</taxon>
        <taxon>ecological metagenomes</taxon>
    </lineage>
</organism>
<dbReference type="EMBL" id="UINC01000961">
    <property type="protein sequence ID" value="SUZ65482.1"/>
    <property type="molecule type" value="Genomic_DNA"/>
</dbReference>
<gene>
    <name evidence="7" type="ORF">METZ01_LOCUS18336</name>
</gene>
<dbReference type="PANTHER" id="PTHR23417:SF14">
    <property type="entry name" value="PENTACOTRIPEPTIDE-REPEAT REGION OF PRORP DOMAIN-CONTAINING PROTEIN"/>
    <property type="match status" value="1"/>
</dbReference>
<dbReference type="HAMAP" id="MF_01057">
    <property type="entry name" value="tRNA_methyltr_TrmB"/>
    <property type="match status" value="1"/>
</dbReference>
<dbReference type="Gene3D" id="3.40.50.150">
    <property type="entry name" value="Vaccinia Virus protein VP39"/>
    <property type="match status" value="1"/>
</dbReference>
<dbReference type="AlphaFoldDB" id="A0A381PEQ3"/>
<keyword evidence="5" id="KW-0949">S-adenosyl-L-methionine</keyword>
<keyword evidence="4" id="KW-0808">Transferase</keyword>
<name>A0A381PEQ3_9ZZZZ</name>
<dbReference type="NCBIfam" id="TIGR00091">
    <property type="entry name" value="tRNA (guanosine(46)-N7)-methyltransferase TrmB"/>
    <property type="match status" value="1"/>
</dbReference>
<dbReference type="InterPro" id="IPR003358">
    <property type="entry name" value="tRNA_(Gua-N-7)_MeTrfase_Trmb"/>
</dbReference>
<dbReference type="SUPFAM" id="SSF53335">
    <property type="entry name" value="S-adenosyl-L-methionine-dependent methyltransferases"/>
    <property type="match status" value="1"/>
</dbReference>
<protein>
    <recommendedName>
        <fullName evidence="2">tRNA (guanine(46)-N(7))-methyltransferase</fullName>
        <ecNumber evidence="2">2.1.1.33</ecNumber>
    </recommendedName>
</protein>
<feature type="non-terminal residue" evidence="7">
    <location>
        <position position="1"/>
    </location>
</feature>
<accession>A0A381PEQ3</accession>
<evidence type="ECO:0000256" key="6">
    <source>
        <dbReference type="ARBA" id="ARBA00022694"/>
    </source>
</evidence>
<dbReference type="EC" id="2.1.1.33" evidence="2"/>
<reference evidence="7" key="1">
    <citation type="submission" date="2018-05" db="EMBL/GenBank/DDBJ databases">
        <authorList>
            <person name="Lanie J.A."/>
            <person name="Ng W.-L."/>
            <person name="Kazmierczak K.M."/>
            <person name="Andrzejewski T.M."/>
            <person name="Davidsen T.M."/>
            <person name="Wayne K.J."/>
            <person name="Tettelin H."/>
            <person name="Glass J.I."/>
            <person name="Rusch D."/>
            <person name="Podicherti R."/>
            <person name="Tsui H.-C.T."/>
            <person name="Winkler M.E."/>
        </authorList>
    </citation>
    <scope>NUCLEOTIDE SEQUENCE</scope>
</reference>
<evidence type="ECO:0000256" key="2">
    <source>
        <dbReference type="ARBA" id="ARBA00011977"/>
    </source>
</evidence>
<dbReference type="PROSITE" id="PS51625">
    <property type="entry name" value="SAM_MT_TRMB"/>
    <property type="match status" value="1"/>
</dbReference>
<dbReference type="Pfam" id="PF02390">
    <property type="entry name" value="Methyltransf_4"/>
    <property type="match status" value="1"/>
</dbReference>
<evidence type="ECO:0000256" key="4">
    <source>
        <dbReference type="ARBA" id="ARBA00022679"/>
    </source>
</evidence>
<evidence type="ECO:0000256" key="3">
    <source>
        <dbReference type="ARBA" id="ARBA00022603"/>
    </source>
</evidence>
<dbReference type="PANTHER" id="PTHR23417">
    <property type="entry name" value="3-DEOXY-D-MANNO-OCTULOSONIC-ACID TRANSFERASE/TRNA GUANINE-N 7 - -METHYLTRANSFERASE"/>
    <property type="match status" value="1"/>
</dbReference>
<evidence type="ECO:0000313" key="7">
    <source>
        <dbReference type="EMBL" id="SUZ65482.1"/>
    </source>
</evidence>
<comment type="catalytic activity">
    <reaction evidence="1">
        <text>guanosine(46) in tRNA + S-adenosyl-L-methionine = N(7)-methylguanosine(46) in tRNA + S-adenosyl-L-homocysteine</text>
        <dbReference type="Rhea" id="RHEA:42708"/>
        <dbReference type="Rhea" id="RHEA-COMP:10188"/>
        <dbReference type="Rhea" id="RHEA-COMP:10189"/>
        <dbReference type="ChEBI" id="CHEBI:57856"/>
        <dbReference type="ChEBI" id="CHEBI:59789"/>
        <dbReference type="ChEBI" id="CHEBI:74269"/>
        <dbReference type="ChEBI" id="CHEBI:74480"/>
        <dbReference type="EC" id="2.1.1.33"/>
    </reaction>
</comment>
<dbReference type="InterPro" id="IPR055361">
    <property type="entry name" value="tRNA_methyltr_TrmB_bact"/>
</dbReference>
<sequence length="231" mass="26676">VFTKDPTSHRPIRSFVIRSGRLTNSQRKAIDQHWDRYVVNDQSLSRPVQPMLPEKAELIVEIGFGMGDSLLEMARDEPTKIFIGIEVHRPGIGKLLHNIAENKLRNLWIIYQDAKEAMANCFESNSIDKILILFPDPWTKKRHQKRRLVQSDFISLLTEKIKPGGVLHLATDWEPYAQQMLELLEQAEGLVNENGCGNYWEHPERPATKFERRGKQLGHGVWDLLFKKSVS</sequence>
<dbReference type="CDD" id="cd02440">
    <property type="entry name" value="AdoMet_MTases"/>
    <property type="match status" value="1"/>
</dbReference>
<dbReference type="InterPro" id="IPR029063">
    <property type="entry name" value="SAM-dependent_MTases_sf"/>
</dbReference>
<dbReference type="GO" id="GO:0008176">
    <property type="term" value="F:tRNA (guanine(46)-N7)-methyltransferase activity"/>
    <property type="evidence" value="ECO:0007669"/>
    <property type="project" value="UniProtKB-EC"/>
</dbReference>
<evidence type="ECO:0000256" key="5">
    <source>
        <dbReference type="ARBA" id="ARBA00022691"/>
    </source>
</evidence>
<keyword evidence="3" id="KW-0489">Methyltransferase</keyword>
<keyword evidence="6" id="KW-0819">tRNA processing</keyword>
<proteinExistence type="inferred from homology"/>